<evidence type="ECO:0000313" key="1">
    <source>
        <dbReference type="EMBL" id="EON78172.1"/>
    </source>
</evidence>
<dbReference type="AlphaFoldDB" id="R7ZVQ8"/>
<keyword evidence="2" id="KW-1185">Reference proteome</keyword>
<proteinExistence type="predicted"/>
<sequence length="130" mass="14816">MIHLAKLSSVQFPVPHQSVFLLFDSFQLRAISRPFSDISLDIVEWAEDAVIFHTDPNPLFRQSGFSGEMVKFALLKAPFWRDSLRKIGEIVVWLPGQNEDTTWDLLQNLPLSAKSVKQLYLSADGQVKLM</sequence>
<dbReference type="STRING" id="1232681.ADIS_1369"/>
<name>R7ZVQ8_9BACT</name>
<dbReference type="Proteomes" id="UP000013909">
    <property type="component" value="Unassembled WGS sequence"/>
</dbReference>
<evidence type="ECO:0000313" key="2">
    <source>
        <dbReference type="Proteomes" id="UP000013909"/>
    </source>
</evidence>
<comment type="caution">
    <text evidence="1">The sequence shown here is derived from an EMBL/GenBank/DDBJ whole genome shotgun (WGS) entry which is preliminary data.</text>
</comment>
<organism evidence="1 2">
    <name type="scientific">Lunatimonas lonarensis</name>
    <dbReference type="NCBI Taxonomy" id="1232681"/>
    <lineage>
        <taxon>Bacteria</taxon>
        <taxon>Pseudomonadati</taxon>
        <taxon>Bacteroidota</taxon>
        <taxon>Cytophagia</taxon>
        <taxon>Cytophagales</taxon>
        <taxon>Cyclobacteriaceae</taxon>
    </lineage>
</organism>
<gene>
    <name evidence="1" type="ORF">ADIS_1369</name>
</gene>
<dbReference type="EMBL" id="AQHR01000041">
    <property type="protein sequence ID" value="EON78172.1"/>
    <property type="molecule type" value="Genomic_DNA"/>
</dbReference>
<accession>R7ZVQ8</accession>
<reference evidence="1 2" key="1">
    <citation type="submission" date="2013-02" db="EMBL/GenBank/DDBJ databases">
        <title>A novel strain isolated from Lonar lake, Maharashtra, India.</title>
        <authorList>
            <person name="Singh A."/>
        </authorList>
    </citation>
    <scope>NUCLEOTIDE SEQUENCE [LARGE SCALE GENOMIC DNA]</scope>
    <source>
        <strain evidence="1 2">AK24</strain>
    </source>
</reference>
<protein>
    <submittedName>
        <fullName evidence="1">Uncharacterized protein</fullName>
    </submittedName>
</protein>